<sequence length="101" mass="11956">MDIQKQFEKMNRNYMDDINYKGSIYHTIYSDDTCIDNGLPFAYAYKEADNSIYKVYFTPVDGWRNMNDASDWVNDWENDIHHIDQVTSNVSDSLDLLQQLN</sequence>
<dbReference type="Proteomes" id="UP000216008">
    <property type="component" value="Unassembled WGS sequence"/>
</dbReference>
<dbReference type="AlphaFoldDB" id="A0A267M8Q7"/>
<comment type="caution">
    <text evidence="1">The sequence shown here is derived from an EMBL/GenBank/DDBJ whole genome shotgun (WGS) entry which is preliminary data.</text>
</comment>
<name>A0A267M8Q7_LACJH</name>
<protein>
    <submittedName>
        <fullName evidence="1">Uncharacterized protein</fullName>
    </submittedName>
</protein>
<evidence type="ECO:0000313" key="1">
    <source>
        <dbReference type="EMBL" id="PAB55193.1"/>
    </source>
</evidence>
<dbReference type="EMBL" id="NIBD01000028">
    <property type="protein sequence ID" value="PAB55193.1"/>
    <property type="molecule type" value="Genomic_DNA"/>
</dbReference>
<accession>A0A267M8Q7</accession>
<organism evidence="1 2">
    <name type="scientific">Lactobacillus johnsonii</name>
    <dbReference type="NCBI Taxonomy" id="33959"/>
    <lineage>
        <taxon>Bacteria</taxon>
        <taxon>Bacillati</taxon>
        <taxon>Bacillota</taxon>
        <taxon>Bacilli</taxon>
        <taxon>Lactobacillales</taxon>
        <taxon>Lactobacillaceae</taxon>
        <taxon>Lactobacillus</taxon>
    </lineage>
</organism>
<evidence type="ECO:0000313" key="2">
    <source>
        <dbReference type="Proteomes" id="UP000216008"/>
    </source>
</evidence>
<reference evidence="1 2" key="1">
    <citation type="submission" date="2017-05" db="EMBL/GenBank/DDBJ databases">
        <title>Lactobacillus johnsonii from commercial turkeys.</title>
        <authorList>
            <person name="Johnson T.J."/>
            <person name="Youmans B."/>
        </authorList>
    </citation>
    <scope>NUCLEOTIDE SEQUENCE [LARGE SCALE GENOMIC DNA]</scope>
    <source>
        <strain evidence="1 2">UMNLJ114</strain>
    </source>
</reference>
<proteinExistence type="predicted"/>
<dbReference type="RefSeq" id="WP_095182873.1">
    <property type="nucleotide sequence ID" value="NZ_NIBD01000028.1"/>
</dbReference>
<gene>
    <name evidence="1" type="ORF">A3Q24_05795</name>
</gene>